<dbReference type="Pfam" id="PF13742">
    <property type="entry name" value="tRNA_anti_2"/>
    <property type="match status" value="1"/>
</dbReference>
<dbReference type="NCBIfam" id="TIGR00237">
    <property type="entry name" value="xseA"/>
    <property type="match status" value="1"/>
</dbReference>
<dbReference type="InterPro" id="IPR025824">
    <property type="entry name" value="OB-fold_nuc-bd_dom"/>
</dbReference>
<dbReference type="GO" id="GO:0005737">
    <property type="term" value="C:cytoplasm"/>
    <property type="evidence" value="ECO:0007669"/>
    <property type="project" value="UniProtKB-SubCell"/>
</dbReference>
<gene>
    <name evidence="5" type="primary">xseA</name>
    <name evidence="9" type="ORF">IAB68_00540</name>
</gene>
<dbReference type="Proteomes" id="UP000824074">
    <property type="component" value="Unassembled WGS sequence"/>
</dbReference>
<name>A0A9D1LIA1_9FIRM</name>
<dbReference type="EC" id="3.1.11.6" evidence="5"/>
<dbReference type="CDD" id="cd04489">
    <property type="entry name" value="ExoVII_LU_OBF"/>
    <property type="match status" value="1"/>
</dbReference>
<keyword evidence="4 5" id="KW-0269">Exonuclease</keyword>
<accession>A0A9D1LIA1</accession>
<keyword evidence="3 5" id="KW-0378">Hydrolase</keyword>
<comment type="subcellular location">
    <subcellularLocation>
        <location evidence="5 6">Cytoplasm</location>
    </subcellularLocation>
</comment>
<evidence type="ECO:0000259" key="8">
    <source>
        <dbReference type="Pfam" id="PF13742"/>
    </source>
</evidence>
<comment type="similarity">
    <text evidence="5 6">Belongs to the XseA family.</text>
</comment>
<dbReference type="PANTHER" id="PTHR30008">
    <property type="entry name" value="EXODEOXYRIBONUCLEASE 7 LARGE SUBUNIT"/>
    <property type="match status" value="1"/>
</dbReference>
<comment type="function">
    <text evidence="5">Bidirectionally degrades single-stranded DNA into large acid-insoluble oligonucleotides, which are then degraded further into small acid-soluble oligonucleotides.</text>
</comment>
<evidence type="ECO:0000256" key="6">
    <source>
        <dbReference type="RuleBase" id="RU004355"/>
    </source>
</evidence>
<dbReference type="GO" id="GO:0006308">
    <property type="term" value="P:DNA catabolic process"/>
    <property type="evidence" value="ECO:0007669"/>
    <property type="project" value="UniProtKB-UniRule"/>
</dbReference>
<evidence type="ECO:0000256" key="4">
    <source>
        <dbReference type="ARBA" id="ARBA00022839"/>
    </source>
</evidence>
<feature type="domain" description="OB-fold nucleic acid binding" evidence="8">
    <location>
        <begin position="6"/>
        <end position="101"/>
    </location>
</feature>
<dbReference type="AlphaFoldDB" id="A0A9D1LIA1"/>
<sequence>MQDKYISVTALTRYIKFKIDNDVHLQEVYLKGEISNFKAHTRGHFYFTIKDETSRINAIMFSYNASKIKFTPEDGMKVLVKGKISVFETTGNYQIYVEEMQEDGVGNLYVAFEQLKKKLGDEGLFDAKYKKPIPKIPMRVGIVTAPTGAAVKDILSTIKRRFPICETILFPCLVQGELAKDDIVKKLDIADNYDLDVIILGRGGGSIEDLWPFNEEVVARKVFNCKTPIISGVGHQIDFTICDFVADVRAETPTGAAERAVPMLSDLLLEIDSYKTRYTNAVRRILDNNKLRLKKLKESYILKNPLSMYEIKEQKLDNIIDKLNTCMNAVIYTAKSKLEIIENSIIFKDPKILYDDKLKKTNHLIEKLELLNPLNAIKRGYSITKKDNKCITSIKDIKKDDNINVMIKDGEIKAKVMEVKNG</sequence>
<evidence type="ECO:0000313" key="10">
    <source>
        <dbReference type="Proteomes" id="UP000824074"/>
    </source>
</evidence>
<dbReference type="GO" id="GO:0003676">
    <property type="term" value="F:nucleic acid binding"/>
    <property type="evidence" value="ECO:0007669"/>
    <property type="project" value="InterPro"/>
</dbReference>
<dbReference type="PANTHER" id="PTHR30008:SF0">
    <property type="entry name" value="EXODEOXYRIBONUCLEASE 7 LARGE SUBUNIT"/>
    <property type="match status" value="1"/>
</dbReference>
<evidence type="ECO:0000256" key="3">
    <source>
        <dbReference type="ARBA" id="ARBA00022801"/>
    </source>
</evidence>
<evidence type="ECO:0000259" key="7">
    <source>
        <dbReference type="Pfam" id="PF02601"/>
    </source>
</evidence>
<reference evidence="9" key="1">
    <citation type="submission" date="2020-10" db="EMBL/GenBank/DDBJ databases">
        <authorList>
            <person name="Gilroy R."/>
        </authorList>
    </citation>
    <scope>NUCLEOTIDE SEQUENCE</scope>
    <source>
        <strain evidence="9">CHK193-30670</strain>
    </source>
</reference>
<comment type="catalytic activity">
    <reaction evidence="5 6">
        <text>Exonucleolytic cleavage in either 5'- to 3'- or 3'- to 5'-direction to yield nucleoside 5'-phosphates.</text>
        <dbReference type="EC" id="3.1.11.6"/>
    </reaction>
</comment>
<dbReference type="GO" id="GO:0009318">
    <property type="term" value="C:exodeoxyribonuclease VII complex"/>
    <property type="evidence" value="ECO:0007669"/>
    <property type="project" value="UniProtKB-UniRule"/>
</dbReference>
<dbReference type="InterPro" id="IPR003753">
    <property type="entry name" value="Exonuc_VII_L"/>
</dbReference>
<organism evidence="9 10">
    <name type="scientific">Candidatus Aphodocola excrementigallinarum</name>
    <dbReference type="NCBI Taxonomy" id="2840670"/>
    <lineage>
        <taxon>Bacteria</taxon>
        <taxon>Bacillati</taxon>
        <taxon>Bacillota</taxon>
        <taxon>Bacilli</taxon>
        <taxon>Candidatus Aphodocola</taxon>
    </lineage>
</organism>
<evidence type="ECO:0000256" key="2">
    <source>
        <dbReference type="ARBA" id="ARBA00022722"/>
    </source>
</evidence>
<comment type="caution">
    <text evidence="9">The sequence shown here is derived from an EMBL/GenBank/DDBJ whole genome shotgun (WGS) entry which is preliminary data.</text>
</comment>
<dbReference type="Gene3D" id="2.40.50.140">
    <property type="entry name" value="Nucleic acid-binding proteins"/>
    <property type="match status" value="1"/>
</dbReference>
<dbReference type="InterPro" id="IPR012340">
    <property type="entry name" value="NA-bd_OB-fold"/>
</dbReference>
<protein>
    <recommendedName>
        <fullName evidence="5">Exodeoxyribonuclease 7 large subunit</fullName>
        <ecNumber evidence="5">3.1.11.6</ecNumber>
    </recommendedName>
    <alternativeName>
        <fullName evidence="5">Exodeoxyribonuclease VII large subunit</fullName>
        <shortName evidence="5">Exonuclease VII large subunit</shortName>
    </alternativeName>
</protein>
<dbReference type="EMBL" id="DVMT01000008">
    <property type="protein sequence ID" value="HIU39776.1"/>
    <property type="molecule type" value="Genomic_DNA"/>
</dbReference>
<feature type="domain" description="Exonuclease VII large subunit C-terminal" evidence="7">
    <location>
        <begin position="124"/>
        <end position="415"/>
    </location>
</feature>
<evidence type="ECO:0000256" key="5">
    <source>
        <dbReference type="HAMAP-Rule" id="MF_00378"/>
    </source>
</evidence>
<dbReference type="HAMAP" id="MF_00378">
    <property type="entry name" value="Exonuc_7_L"/>
    <property type="match status" value="1"/>
</dbReference>
<reference evidence="9" key="2">
    <citation type="journal article" date="2021" name="PeerJ">
        <title>Extensive microbial diversity within the chicken gut microbiome revealed by metagenomics and culture.</title>
        <authorList>
            <person name="Gilroy R."/>
            <person name="Ravi A."/>
            <person name="Getino M."/>
            <person name="Pursley I."/>
            <person name="Horton D.L."/>
            <person name="Alikhan N.F."/>
            <person name="Baker D."/>
            <person name="Gharbi K."/>
            <person name="Hall N."/>
            <person name="Watson M."/>
            <person name="Adriaenssens E.M."/>
            <person name="Foster-Nyarko E."/>
            <person name="Jarju S."/>
            <person name="Secka A."/>
            <person name="Antonio M."/>
            <person name="Oren A."/>
            <person name="Chaudhuri R.R."/>
            <person name="La Ragione R."/>
            <person name="Hildebrand F."/>
            <person name="Pallen M.J."/>
        </authorList>
    </citation>
    <scope>NUCLEOTIDE SEQUENCE</scope>
    <source>
        <strain evidence="9">CHK193-30670</strain>
    </source>
</reference>
<evidence type="ECO:0000313" key="9">
    <source>
        <dbReference type="EMBL" id="HIU39776.1"/>
    </source>
</evidence>
<keyword evidence="1 5" id="KW-0963">Cytoplasm</keyword>
<comment type="subunit">
    <text evidence="5">Heterooligomer composed of large and small subunits.</text>
</comment>
<proteinExistence type="inferred from homology"/>
<keyword evidence="2 5" id="KW-0540">Nuclease</keyword>
<dbReference type="Pfam" id="PF02601">
    <property type="entry name" value="Exonuc_VII_L"/>
    <property type="match status" value="1"/>
</dbReference>
<evidence type="ECO:0000256" key="1">
    <source>
        <dbReference type="ARBA" id="ARBA00022490"/>
    </source>
</evidence>
<dbReference type="GO" id="GO:0008855">
    <property type="term" value="F:exodeoxyribonuclease VII activity"/>
    <property type="evidence" value="ECO:0007669"/>
    <property type="project" value="UniProtKB-UniRule"/>
</dbReference>
<dbReference type="InterPro" id="IPR020579">
    <property type="entry name" value="Exonuc_VII_lsu_C"/>
</dbReference>